<dbReference type="AlphaFoldDB" id="A0A6M3LQN9"/>
<protein>
    <submittedName>
        <fullName evidence="1">Uncharacterized protein</fullName>
    </submittedName>
</protein>
<name>A0A6M3LQN9_9ZZZZ</name>
<evidence type="ECO:0000313" key="1">
    <source>
        <dbReference type="EMBL" id="QJA97490.1"/>
    </source>
</evidence>
<reference evidence="1" key="1">
    <citation type="submission" date="2020-03" db="EMBL/GenBank/DDBJ databases">
        <title>The deep terrestrial virosphere.</title>
        <authorList>
            <person name="Holmfeldt K."/>
            <person name="Nilsson E."/>
            <person name="Simone D."/>
            <person name="Lopez-Fernandez M."/>
            <person name="Wu X."/>
            <person name="de Brujin I."/>
            <person name="Lundin D."/>
            <person name="Andersson A."/>
            <person name="Bertilsson S."/>
            <person name="Dopson M."/>
        </authorList>
    </citation>
    <scope>NUCLEOTIDE SEQUENCE</scope>
    <source>
        <strain evidence="1">MM415B06181</strain>
    </source>
</reference>
<dbReference type="EMBL" id="MT143498">
    <property type="protein sequence ID" value="QJA97490.1"/>
    <property type="molecule type" value="Genomic_DNA"/>
</dbReference>
<sequence>MTKCRDCKRWQECAGKAHFTYSDIRWCPYQVMWILEFAETLLSGVWPIDEAIESGNSKRIAHEATFVKPEIAIGEVEKRLKSTGEVGKCLRKAAEQGQAIQTLAEPEYNVLMYLKGKKRKIQSYSQWKRGIK</sequence>
<organism evidence="1">
    <name type="scientific">viral metagenome</name>
    <dbReference type="NCBI Taxonomy" id="1070528"/>
    <lineage>
        <taxon>unclassified sequences</taxon>
        <taxon>metagenomes</taxon>
        <taxon>organismal metagenomes</taxon>
    </lineage>
</organism>
<proteinExistence type="predicted"/>
<gene>
    <name evidence="1" type="ORF">MM415B06181_0008</name>
</gene>
<accession>A0A6M3LQN9</accession>